<keyword evidence="3 5" id="KW-0862">Zinc</keyword>
<dbReference type="SMART" id="SM00829">
    <property type="entry name" value="PKS_ER"/>
    <property type="match status" value="1"/>
</dbReference>
<dbReference type="InterPro" id="IPR047109">
    <property type="entry name" value="CAD-like"/>
</dbReference>
<gene>
    <name evidence="7" type="ORF">D7Y13_22395</name>
</gene>
<dbReference type="PANTHER" id="PTHR42683">
    <property type="entry name" value="ALDEHYDE REDUCTASE"/>
    <property type="match status" value="1"/>
</dbReference>
<dbReference type="InterPro" id="IPR020843">
    <property type="entry name" value="ER"/>
</dbReference>
<comment type="caution">
    <text evidence="7">The sequence shown here is derived from an EMBL/GenBank/DDBJ whole genome shotgun (WGS) entry which is preliminary data.</text>
</comment>
<dbReference type="InterPro" id="IPR036291">
    <property type="entry name" value="NAD(P)-bd_dom_sf"/>
</dbReference>
<evidence type="ECO:0000313" key="8">
    <source>
        <dbReference type="Proteomes" id="UP000278907"/>
    </source>
</evidence>
<evidence type="ECO:0000313" key="7">
    <source>
        <dbReference type="EMBL" id="RKI03304.1"/>
    </source>
</evidence>
<dbReference type="Gene3D" id="3.40.50.720">
    <property type="entry name" value="NAD(P)-binding Rossmann-like Domain"/>
    <property type="match status" value="1"/>
</dbReference>
<dbReference type="InterPro" id="IPR002328">
    <property type="entry name" value="ADH_Zn_CS"/>
</dbReference>
<evidence type="ECO:0000256" key="4">
    <source>
        <dbReference type="ARBA" id="ARBA00023002"/>
    </source>
</evidence>
<dbReference type="PROSITE" id="PS00065">
    <property type="entry name" value="D_2_HYDROXYACID_DH_1"/>
    <property type="match status" value="1"/>
</dbReference>
<reference evidence="7 8" key="1">
    <citation type="submission" date="2018-09" db="EMBL/GenBank/DDBJ databases">
        <authorList>
            <person name="Livingstone P.G."/>
            <person name="Whitworth D.E."/>
        </authorList>
    </citation>
    <scope>NUCLEOTIDE SEQUENCE [LARGE SCALE GENOMIC DNA]</scope>
    <source>
        <strain evidence="7 8">CA031B</strain>
    </source>
</reference>
<keyword evidence="2 5" id="KW-0479">Metal-binding</keyword>
<name>A0ABX9QF38_9BACT</name>
<keyword evidence="4" id="KW-0560">Oxidoreductase</keyword>
<evidence type="ECO:0000256" key="5">
    <source>
        <dbReference type="RuleBase" id="RU361277"/>
    </source>
</evidence>
<accession>A0ABX9QF38</accession>
<comment type="cofactor">
    <cofactor evidence="1 5">
        <name>Zn(2+)</name>
        <dbReference type="ChEBI" id="CHEBI:29105"/>
    </cofactor>
</comment>
<dbReference type="InterPro" id="IPR029752">
    <property type="entry name" value="D-isomer_DH_CS1"/>
</dbReference>
<keyword evidence="8" id="KW-1185">Reference proteome</keyword>
<dbReference type="Gene3D" id="3.90.180.10">
    <property type="entry name" value="Medium-chain alcohol dehydrogenases, catalytic domain"/>
    <property type="match status" value="1"/>
</dbReference>
<dbReference type="InterPro" id="IPR013154">
    <property type="entry name" value="ADH-like_N"/>
</dbReference>
<dbReference type="Proteomes" id="UP000278907">
    <property type="component" value="Unassembled WGS sequence"/>
</dbReference>
<proteinExistence type="inferred from homology"/>
<dbReference type="SUPFAM" id="SSF51735">
    <property type="entry name" value="NAD(P)-binding Rossmann-fold domains"/>
    <property type="match status" value="1"/>
</dbReference>
<dbReference type="CDD" id="cd05283">
    <property type="entry name" value="CAD1"/>
    <property type="match status" value="1"/>
</dbReference>
<comment type="similarity">
    <text evidence="5">Belongs to the zinc-containing alcohol dehydrogenase family.</text>
</comment>
<protein>
    <submittedName>
        <fullName evidence="7">NAD(P)-dependent alcohol dehydrogenase</fullName>
    </submittedName>
</protein>
<evidence type="ECO:0000256" key="3">
    <source>
        <dbReference type="ARBA" id="ARBA00022833"/>
    </source>
</evidence>
<dbReference type="InterPro" id="IPR011032">
    <property type="entry name" value="GroES-like_sf"/>
</dbReference>
<evidence type="ECO:0000259" key="6">
    <source>
        <dbReference type="SMART" id="SM00829"/>
    </source>
</evidence>
<dbReference type="PROSITE" id="PS00059">
    <property type="entry name" value="ADH_ZINC"/>
    <property type="match status" value="1"/>
</dbReference>
<dbReference type="EMBL" id="RAWI01000181">
    <property type="protein sequence ID" value="RKI03304.1"/>
    <property type="molecule type" value="Genomic_DNA"/>
</dbReference>
<dbReference type="SUPFAM" id="SSF50129">
    <property type="entry name" value="GroES-like"/>
    <property type="match status" value="1"/>
</dbReference>
<dbReference type="Pfam" id="PF08240">
    <property type="entry name" value="ADH_N"/>
    <property type="match status" value="1"/>
</dbReference>
<evidence type="ECO:0000256" key="2">
    <source>
        <dbReference type="ARBA" id="ARBA00022723"/>
    </source>
</evidence>
<dbReference type="InterPro" id="IPR013149">
    <property type="entry name" value="ADH-like_C"/>
</dbReference>
<organism evidence="7 8">
    <name type="scientific">Corallococcus praedator</name>
    <dbReference type="NCBI Taxonomy" id="2316724"/>
    <lineage>
        <taxon>Bacteria</taxon>
        <taxon>Pseudomonadati</taxon>
        <taxon>Myxococcota</taxon>
        <taxon>Myxococcia</taxon>
        <taxon>Myxococcales</taxon>
        <taxon>Cystobacterineae</taxon>
        <taxon>Myxococcaceae</taxon>
        <taxon>Corallococcus</taxon>
    </lineage>
</organism>
<feature type="domain" description="Enoyl reductase (ER)" evidence="6">
    <location>
        <begin position="43"/>
        <end position="372"/>
    </location>
</feature>
<dbReference type="Pfam" id="PF00107">
    <property type="entry name" value="ADH_zinc_N"/>
    <property type="match status" value="1"/>
</dbReference>
<evidence type="ECO:0000256" key="1">
    <source>
        <dbReference type="ARBA" id="ARBA00001947"/>
    </source>
</evidence>
<sequence>MASAGAATVLGPLTAVGAEARGPVEQGTGPFPTEGMAAYSPNGPHKLLKFQRRALRPKDVAIRIHYCGVCHSDIHTVRGDWGKYPYPLITGHELAGEVVGVGSSVSKFKVGSRVGVGTMVNSCRQCRECQAGFEQYCENGNTQAYGSKDRDDSITQGGYSRLVVVDEDFVLSIPDSIDLAEAGPLLCAGITVYSPLRHWSVAPGQNVAIVGLGGLGHLAVQLASALGASVTVITTSPDKAKDARRFGAKEVLVNKEGADFSKQKKTFDFILDTVPYAHELDRLIPLLKRDATYCRVGVGKLTTPNEVGQMHLVLARNSLAGSVTGGIRETQELVNFCALQKIKPEVTKIALTGIDEAWSKVVAKRARYRFVVDMNA</sequence>